<feature type="non-terminal residue" evidence="1">
    <location>
        <position position="1"/>
    </location>
</feature>
<keyword evidence="2" id="KW-1185">Reference proteome</keyword>
<evidence type="ECO:0000313" key="2">
    <source>
        <dbReference type="Proteomes" id="UP001054252"/>
    </source>
</evidence>
<organism evidence="1 2">
    <name type="scientific">Rubroshorea leprosula</name>
    <dbReference type="NCBI Taxonomy" id="152421"/>
    <lineage>
        <taxon>Eukaryota</taxon>
        <taxon>Viridiplantae</taxon>
        <taxon>Streptophyta</taxon>
        <taxon>Embryophyta</taxon>
        <taxon>Tracheophyta</taxon>
        <taxon>Spermatophyta</taxon>
        <taxon>Magnoliopsida</taxon>
        <taxon>eudicotyledons</taxon>
        <taxon>Gunneridae</taxon>
        <taxon>Pentapetalae</taxon>
        <taxon>rosids</taxon>
        <taxon>malvids</taxon>
        <taxon>Malvales</taxon>
        <taxon>Dipterocarpaceae</taxon>
        <taxon>Rubroshorea</taxon>
    </lineage>
</organism>
<dbReference type="AlphaFoldDB" id="A0AAV5MVC7"/>
<name>A0AAV5MVC7_9ROSI</name>
<accession>A0AAV5MVC7</accession>
<proteinExistence type="predicted"/>
<reference evidence="1 2" key="1">
    <citation type="journal article" date="2021" name="Commun. Biol.">
        <title>The genome of Shorea leprosula (Dipterocarpaceae) highlights the ecological relevance of drought in aseasonal tropical rainforests.</title>
        <authorList>
            <person name="Ng K.K.S."/>
            <person name="Kobayashi M.J."/>
            <person name="Fawcett J.A."/>
            <person name="Hatakeyama M."/>
            <person name="Paape T."/>
            <person name="Ng C.H."/>
            <person name="Ang C.C."/>
            <person name="Tnah L.H."/>
            <person name="Lee C.T."/>
            <person name="Nishiyama T."/>
            <person name="Sese J."/>
            <person name="O'Brien M.J."/>
            <person name="Copetti D."/>
            <person name="Mohd Noor M.I."/>
            <person name="Ong R.C."/>
            <person name="Putra M."/>
            <person name="Sireger I.Z."/>
            <person name="Indrioko S."/>
            <person name="Kosugi Y."/>
            <person name="Izuno A."/>
            <person name="Isagi Y."/>
            <person name="Lee S.L."/>
            <person name="Shimizu K.K."/>
        </authorList>
    </citation>
    <scope>NUCLEOTIDE SEQUENCE [LARGE SCALE GENOMIC DNA]</scope>
    <source>
        <strain evidence="1">214</strain>
    </source>
</reference>
<evidence type="ECO:0000313" key="1">
    <source>
        <dbReference type="EMBL" id="GKV53955.1"/>
    </source>
</evidence>
<comment type="caution">
    <text evidence="1">The sequence shown here is derived from an EMBL/GenBank/DDBJ whole genome shotgun (WGS) entry which is preliminary data.</text>
</comment>
<dbReference type="EMBL" id="BPVZ01002478">
    <property type="protein sequence ID" value="GKV53955.1"/>
    <property type="molecule type" value="Genomic_DNA"/>
</dbReference>
<protein>
    <submittedName>
        <fullName evidence="1">Uncharacterized protein</fullName>
    </submittedName>
</protein>
<gene>
    <name evidence="1" type="ORF">SLEP1_g60466</name>
</gene>
<sequence>IERTPELSSMGLSLFATHTTVLWGTWLYQMPIYLYFELPGVKNPRAKTFPSETIKLPSSLTEWFGVMVSMETVKPKSKQRSSTLINHFPESMTCGRLGGNLEIKVFV</sequence>
<dbReference type="Proteomes" id="UP001054252">
    <property type="component" value="Unassembled WGS sequence"/>
</dbReference>